<dbReference type="InterPro" id="IPR045584">
    <property type="entry name" value="Pilin-like"/>
</dbReference>
<dbReference type="EMBL" id="MHCP01000028">
    <property type="protein sequence ID" value="OGY23246.1"/>
    <property type="molecule type" value="Genomic_DNA"/>
</dbReference>
<dbReference type="PANTHER" id="PTHR30093:SF47">
    <property type="entry name" value="TYPE IV PILUS NON-CORE MINOR PILIN PILE"/>
    <property type="match status" value="1"/>
</dbReference>
<dbReference type="Gene3D" id="3.30.700.10">
    <property type="entry name" value="Glycoprotein, Type 4 Pilin"/>
    <property type="match status" value="1"/>
</dbReference>
<name>A0A1G1W6C8_9BACT</name>
<comment type="caution">
    <text evidence="3">The sequence shown here is derived from an EMBL/GenBank/DDBJ whole genome shotgun (WGS) entry which is preliminary data.</text>
</comment>
<dbReference type="STRING" id="1802593.A2172_02645"/>
<evidence type="ECO:0008006" key="5">
    <source>
        <dbReference type="Google" id="ProtNLM"/>
    </source>
</evidence>
<dbReference type="PROSITE" id="PS00409">
    <property type="entry name" value="PROKAR_NTER_METHYL"/>
    <property type="match status" value="1"/>
</dbReference>
<sequence length="144" mass="15674">MSCSLSKKKNRGFTLVELLIVIAIIAILISIGFASYGRVQKNSRDTQRRSDLRSVAGALEQYYSDFNRYPPMLDTLKDDVLPSGSHVTYLKDIPTNPTTSTQPTYNLTGGGTQSYCLGYPLETVTNDKSCGATSGLGIVLTPQD</sequence>
<proteinExistence type="predicted"/>
<protein>
    <recommendedName>
        <fullName evidence="5">Type II secretion system protein GspG C-terminal domain-containing protein</fullName>
    </recommendedName>
</protein>
<evidence type="ECO:0000313" key="3">
    <source>
        <dbReference type="EMBL" id="OGY23246.1"/>
    </source>
</evidence>
<dbReference type="GO" id="GO:0015628">
    <property type="term" value="P:protein secretion by the type II secretion system"/>
    <property type="evidence" value="ECO:0007669"/>
    <property type="project" value="InterPro"/>
</dbReference>
<dbReference type="Proteomes" id="UP000176631">
    <property type="component" value="Unassembled WGS sequence"/>
</dbReference>
<reference evidence="3 4" key="1">
    <citation type="journal article" date="2016" name="Nat. Commun.">
        <title>Thousands of microbial genomes shed light on interconnected biogeochemical processes in an aquifer system.</title>
        <authorList>
            <person name="Anantharaman K."/>
            <person name="Brown C.T."/>
            <person name="Hug L.A."/>
            <person name="Sharon I."/>
            <person name="Castelle C.J."/>
            <person name="Probst A.J."/>
            <person name="Thomas B.C."/>
            <person name="Singh A."/>
            <person name="Wilkins M.J."/>
            <person name="Karaoz U."/>
            <person name="Brodie E.L."/>
            <person name="Williams K.H."/>
            <person name="Hubbard S.S."/>
            <person name="Banfield J.F."/>
        </authorList>
    </citation>
    <scope>NUCLEOTIDE SEQUENCE [LARGE SCALE GENOMIC DNA]</scope>
</reference>
<dbReference type="PANTHER" id="PTHR30093">
    <property type="entry name" value="GENERAL SECRETION PATHWAY PROTEIN G"/>
    <property type="match status" value="1"/>
</dbReference>
<keyword evidence="2" id="KW-1133">Transmembrane helix</keyword>
<keyword evidence="1" id="KW-0488">Methylation</keyword>
<evidence type="ECO:0000256" key="1">
    <source>
        <dbReference type="ARBA" id="ARBA00022481"/>
    </source>
</evidence>
<accession>A0A1G1W6C8</accession>
<dbReference type="Pfam" id="PF07963">
    <property type="entry name" value="N_methyl"/>
    <property type="match status" value="1"/>
</dbReference>
<dbReference type="SUPFAM" id="SSF54523">
    <property type="entry name" value="Pili subunits"/>
    <property type="match status" value="1"/>
</dbReference>
<evidence type="ECO:0000313" key="4">
    <source>
        <dbReference type="Proteomes" id="UP000176631"/>
    </source>
</evidence>
<dbReference type="PRINTS" id="PR00813">
    <property type="entry name" value="BCTERIALGSPG"/>
</dbReference>
<dbReference type="NCBIfam" id="TIGR02532">
    <property type="entry name" value="IV_pilin_GFxxxE"/>
    <property type="match status" value="1"/>
</dbReference>
<feature type="transmembrane region" description="Helical" evidence="2">
    <location>
        <begin position="12"/>
        <end position="36"/>
    </location>
</feature>
<gene>
    <name evidence="3" type="ORF">A2172_02645</name>
</gene>
<keyword evidence="2" id="KW-0472">Membrane</keyword>
<keyword evidence="2" id="KW-0812">Transmembrane</keyword>
<dbReference type="GO" id="GO:0015627">
    <property type="term" value="C:type II protein secretion system complex"/>
    <property type="evidence" value="ECO:0007669"/>
    <property type="project" value="InterPro"/>
</dbReference>
<dbReference type="AlphaFoldDB" id="A0A1G1W6C8"/>
<organism evidence="3 4">
    <name type="scientific">Candidatus Woykebacteria bacterium RBG_13_40_15</name>
    <dbReference type="NCBI Taxonomy" id="1802593"/>
    <lineage>
        <taxon>Bacteria</taxon>
        <taxon>Candidatus Woykeibacteriota</taxon>
    </lineage>
</organism>
<dbReference type="InterPro" id="IPR012902">
    <property type="entry name" value="N_methyl_site"/>
</dbReference>
<evidence type="ECO:0000256" key="2">
    <source>
        <dbReference type="SAM" id="Phobius"/>
    </source>
</evidence>
<dbReference type="InterPro" id="IPR000983">
    <property type="entry name" value="Bac_GSPG_pilin"/>
</dbReference>